<evidence type="ECO:0000259" key="9">
    <source>
        <dbReference type="Pfam" id="PF12213"/>
    </source>
</evidence>
<evidence type="ECO:0000256" key="7">
    <source>
        <dbReference type="SAM" id="MobiDB-lite"/>
    </source>
</evidence>
<evidence type="ECO:0000313" key="10">
    <source>
        <dbReference type="Proteomes" id="UP000095287"/>
    </source>
</evidence>
<dbReference type="Gene3D" id="3.60.21.50">
    <property type="match status" value="1"/>
</dbReference>
<keyword evidence="4" id="KW-0238">DNA-binding</keyword>
<feature type="compositionally biased region" description="Polar residues" evidence="7">
    <location>
        <begin position="1"/>
        <end position="12"/>
    </location>
</feature>
<evidence type="ECO:0000256" key="5">
    <source>
        <dbReference type="ARBA" id="ARBA00023242"/>
    </source>
</evidence>
<dbReference type="GO" id="GO:0042276">
    <property type="term" value="P:error-prone translesion synthesis"/>
    <property type="evidence" value="ECO:0007669"/>
    <property type="project" value="TreeGrafter"/>
</dbReference>
<dbReference type="Proteomes" id="UP000095287">
    <property type="component" value="Unplaced"/>
</dbReference>
<evidence type="ECO:0000259" key="8">
    <source>
        <dbReference type="Pfam" id="PF04042"/>
    </source>
</evidence>
<dbReference type="PANTHER" id="PTHR12708:SF0">
    <property type="entry name" value="DNA POLYMERASE EPSILON SUBUNIT 2"/>
    <property type="match status" value="1"/>
</dbReference>
<evidence type="ECO:0000256" key="2">
    <source>
        <dbReference type="ARBA" id="ARBA00009560"/>
    </source>
</evidence>
<comment type="similarity">
    <text evidence="2">Belongs to the DNA polymerase epsilon subunit B family.</text>
</comment>
<name>A0A1I8ABX7_9BILA</name>
<dbReference type="InterPro" id="IPR007185">
    <property type="entry name" value="DNA_pol_a/d/e_bsu"/>
</dbReference>
<evidence type="ECO:0000256" key="1">
    <source>
        <dbReference type="ARBA" id="ARBA00004123"/>
    </source>
</evidence>
<organism evidence="10 11">
    <name type="scientific">Steinernema glaseri</name>
    <dbReference type="NCBI Taxonomy" id="37863"/>
    <lineage>
        <taxon>Eukaryota</taxon>
        <taxon>Metazoa</taxon>
        <taxon>Ecdysozoa</taxon>
        <taxon>Nematoda</taxon>
        <taxon>Chromadorea</taxon>
        <taxon>Rhabditida</taxon>
        <taxon>Tylenchina</taxon>
        <taxon>Panagrolaimomorpha</taxon>
        <taxon>Strongyloidoidea</taxon>
        <taxon>Steinernematidae</taxon>
        <taxon>Steinernema</taxon>
    </lineage>
</organism>
<evidence type="ECO:0000256" key="4">
    <source>
        <dbReference type="ARBA" id="ARBA00023125"/>
    </source>
</evidence>
<dbReference type="Gene3D" id="1.10.8.60">
    <property type="match status" value="1"/>
</dbReference>
<dbReference type="Pfam" id="PF12213">
    <property type="entry name" value="Dpoe2NT"/>
    <property type="match status" value="1"/>
</dbReference>
<evidence type="ECO:0000313" key="11">
    <source>
        <dbReference type="WBParaSite" id="L893_g4335.t1"/>
    </source>
</evidence>
<accession>A0A1I8ABX7</accession>
<feature type="region of interest" description="Disordered" evidence="7">
    <location>
        <begin position="60"/>
        <end position="86"/>
    </location>
</feature>
<dbReference type="InterPro" id="IPR016266">
    <property type="entry name" value="POLE2"/>
</dbReference>
<dbReference type="GO" id="GO:0006261">
    <property type="term" value="P:DNA-templated DNA replication"/>
    <property type="evidence" value="ECO:0007669"/>
    <property type="project" value="InterPro"/>
</dbReference>
<reference evidence="11" key="1">
    <citation type="submission" date="2016-11" db="UniProtKB">
        <authorList>
            <consortium name="WormBaseParasite"/>
        </authorList>
    </citation>
    <scope>IDENTIFICATION</scope>
</reference>
<comment type="subcellular location">
    <subcellularLocation>
        <location evidence="1">Nucleus</location>
    </subcellularLocation>
</comment>
<proteinExistence type="inferred from homology"/>
<sequence>MRDDNWNSQGHTGMSPVPEHHRSASCSKRWSANCSNRWPPTSIQSFPPGVFPAQLVPRADRATDGNGSQLRAPQCADPPTITTTPTSPIRAMSDKEGIRKEVVSAFKLRTLYFKKRDALDYIVVALLGRDGQYRKTSLEILLNYLSKQNLNSAFLELKTVASAVDICLRGTYFESDNLLQIIDIFDVPCITYSEELRKIVEVPKKSVYLSKTDDLSVALRRRYKLVHQRVARTEGTNFSTFYTIEALLGNAKKVDGVSVLATFHQFEGKKFFVTDTTGTMEVNIANATYADGLFFEGGLYIFTGTYDHYLFLVDHVRLPTVESGKQSREKFGRENWFGGSNPIAACFLTDLRVACHRQMDAKIVVLSDVFLDRNDVLRALHKMVTGFATCPPVAFILIGNFCSRPEYHKSDELIYEGFKKLARIIDLQKAFYTKTDWIIVPGPEDPGLSQVLPRPGMDQDYFELLSGIPNVSFVTNPVRLQYANQEISICRADVIDKMCRNPIHVPDNTEQIASNFCKTICGIGHMCPLPYSLQPIAYSLDHTMYLYPLPDLVILADKFEKFIGEVSECVIANPGSFSRSNFDFYVYYPANRKVEQSYIDVDL</sequence>
<dbReference type="Pfam" id="PF04042">
    <property type="entry name" value="DNA_pol_E_B"/>
    <property type="match status" value="1"/>
</dbReference>
<feature type="region of interest" description="Disordered" evidence="7">
    <location>
        <begin position="1"/>
        <end position="22"/>
    </location>
</feature>
<dbReference type="GO" id="GO:0008622">
    <property type="term" value="C:epsilon DNA polymerase complex"/>
    <property type="evidence" value="ECO:0007669"/>
    <property type="project" value="InterPro"/>
</dbReference>
<keyword evidence="5" id="KW-0539">Nucleus</keyword>
<evidence type="ECO:0000256" key="3">
    <source>
        <dbReference type="ARBA" id="ARBA00022705"/>
    </source>
</evidence>
<dbReference type="AlphaFoldDB" id="A0A1I8ABX7"/>
<dbReference type="GO" id="GO:0003677">
    <property type="term" value="F:DNA binding"/>
    <property type="evidence" value="ECO:0007669"/>
    <property type="project" value="UniProtKB-KW"/>
</dbReference>
<protein>
    <recommendedName>
        <fullName evidence="6">DNA polymerase II subunit 2</fullName>
    </recommendedName>
</protein>
<feature type="domain" description="DNA polymerase alpha/delta/epsilon subunit B" evidence="8">
    <location>
        <begin position="363"/>
        <end position="563"/>
    </location>
</feature>
<dbReference type="InterPro" id="IPR024639">
    <property type="entry name" value="DNA_pol_e_bsu_N"/>
</dbReference>
<evidence type="ECO:0000256" key="6">
    <source>
        <dbReference type="ARBA" id="ARBA00032930"/>
    </source>
</evidence>
<dbReference type="PANTHER" id="PTHR12708">
    <property type="entry name" value="DNA POLYMERASE EPSILON SUBUNIT B"/>
    <property type="match status" value="1"/>
</dbReference>
<keyword evidence="10" id="KW-1185">Reference proteome</keyword>
<keyword evidence="3" id="KW-0235">DNA replication</keyword>
<feature type="domain" description="DNA polymerase epsilon subunit B N-terminal" evidence="9">
    <location>
        <begin position="96"/>
        <end position="167"/>
    </location>
</feature>
<dbReference type="WBParaSite" id="L893_g4335.t1">
    <property type="protein sequence ID" value="L893_g4335.t1"/>
    <property type="gene ID" value="L893_g4335"/>
</dbReference>